<evidence type="ECO:0000313" key="1">
    <source>
        <dbReference type="EMBL" id="SVE04917.1"/>
    </source>
</evidence>
<organism evidence="1">
    <name type="scientific">marine metagenome</name>
    <dbReference type="NCBI Taxonomy" id="408172"/>
    <lineage>
        <taxon>unclassified sequences</taxon>
        <taxon>metagenomes</taxon>
        <taxon>ecological metagenomes</taxon>
    </lineage>
</organism>
<protein>
    <submittedName>
        <fullName evidence="1">Uncharacterized protein</fullName>
    </submittedName>
</protein>
<sequence>MAGTNWEGMDSEVANKVRELSAAYLENAENIPTEITSWANQERQTWGGGYEGRTIHELIQNGADEILRWVEDPTKKSFKSGGIRVVLTSSALYCANEGHPLTPEGVSTLLSNNLSYKTGNEIGRFGVGFKAGLPVTDRPEIYSATGSLGFDRGRSHRAFSRISPGSLAKERVPVLRIADPIDPGEAFVDDDILTELADGGASPIVKLPFKPKVAGQPAMATG</sequence>
<gene>
    <name evidence="1" type="ORF">METZ01_LOCUS457771</name>
</gene>
<name>A0A383AAS3_9ZZZZ</name>
<accession>A0A383AAS3</accession>
<dbReference type="InterPro" id="IPR036890">
    <property type="entry name" value="HATPase_C_sf"/>
</dbReference>
<dbReference type="SUPFAM" id="SSF55874">
    <property type="entry name" value="ATPase domain of HSP90 chaperone/DNA topoisomerase II/histidine kinase"/>
    <property type="match status" value="1"/>
</dbReference>
<reference evidence="1" key="1">
    <citation type="submission" date="2018-05" db="EMBL/GenBank/DDBJ databases">
        <authorList>
            <person name="Lanie J.A."/>
            <person name="Ng W.-L."/>
            <person name="Kazmierczak K.M."/>
            <person name="Andrzejewski T.M."/>
            <person name="Davidsen T.M."/>
            <person name="Wayne K.J."/>
            <person name="Tettelin H."/>
            <person name="Glass J.I."/>
            <person name="Rusch D."/>
            <person name="Podicherti R."/>
            <person name="Tsui H.-C.T."/>
            <person name="Winkler M.E."/>
        </authorList>
    </citation>
    <scope>NUCLEOTIDE SEQUENCE</scope>
</reference>
<proteinExistence type="predicted"/>
<dbReference type="EMBL" id="UINC01190656">
    <property type="protein sequence ID" value="SVE04917.1"/>
    <property type="molecule type" value="Genomic_DNA"/>
</dbReference>
<dbReference type="AlphaFoldDB" id="A0A383AAS3"/>
<dbReference type="NCBIfam" id="NF047352">
    <property type="entry name" value="P_loop_sacsin"/>
    <property type="match status" value="1"/>
</dbReference>
<feature type="non-terminal residue" evidence="1">
    <location>
        <position position="222"/>
    </location>
</feature>